<protein>
    <submittedName>
        <fullName evidence="3">Serpin B</fullName>
    </submittedName>
</protein>
<dbReference type="InterPro" id="IPR023796">
    <property type="entry name" value="Serpin_dom"/>
</dbReference>
<evidence type="ECO:0000313" key="4">
    <source>
        <dbReference type="Proteomes" id="UP000199515"/>
    </source>
</evidence>
<dbReference type="Gene3D" id="3.30.497.10">
    <property type="entry name" value="Antithrombin, subunit I, domain 2"/>
    <property type="match status" value="1"/>
</dbReference>
<dbReference type="PANTHER" id="PTHR11461:SF211">
    <property type="entry name" value="GH10112P-RELATED"/>
    <property type="match status" value="1"/>
</dbReference>
<dbReference type="CDD" id="cd19590">
    <property type="entry name" value="serpin_thermopin-like"/>
    <property type="match status" value="1"/>
</dbReference>
<dbReference type="Gene3D" id="2.30.39.10">
    <property type="entry name" value="Alpha-1-antitrypsin, domain 1"/>
    <property type="match status" value="1"/>
</dbReference>
<evidence type="ECO:0000259" key="2">
    <source>
        <dbReference type="SMART" id="SM00093"/>
    </source>
</evidence>
<dbReference type="AlphaFoldDB" id="A0A1H3H9M4"/>
<organism evidence="3 4">
    <name type="scientific">Amycolatopsis xylanica</name>
    <dbReference type="NCBI Taxonomy" id="589385"/>
    <lineage>
        <taxon>Bacteria</taxon>
        <taxon>Bacillati</taxon>
        <taxon>Actinomycetota</taxon>
        <taxon>Actinomycetes</taxon>
        <taxon>Pseudonocardiales</taxon>
        <taxon>Pseudonocardiaceae</taxon>
        <taxon>Amycolatopsis</taxon>
    </lineage>
</organism>
<dbReference type="OrthoDB" id="9764871at2"/>
<accession>A0A1H3H9M4</accession>
<dbReference type="InterPro" id="IPR042185">
    <property type="entry name" value="Serpin_sf_2"/>
</dbReference>
<name>A0A1H3H9M4_9PSEU</name>
<dbReference type="Proteomes" id="UP000199515">
    <property type="component" value="Unassembled WGS sequence"/>
</dbReference>
<dbReference type="STRING" id="589385.SAMN05421504_104546"/>
<sequence>MASSDEHLRFCWTLHRALAPSGGNACFSPFSIASALGLLRQSVRGRAADELDTLTIGSEPDLLHKATDLRAAEIAVSNTLWAWDQLPLNEDFSLADWPGGRVASAPFVSDPEGAREVINADVAKTTRGLIPELLQQGTIAPDTVAALVNALYLKTAWQKPFVDRNTALAPFHVHDETREVPTLWQEETLGYGSRDGWQIVTLPAGGGVEAVVLLPDGDLGEAECDLDGTRLGRLLAAAESKMVRLSLPKFAIDVRSPLTATLKALGVRTVFTPSADFTPLSPSKDLHVAEVLHQSVLRIDEQGLEGAAATAATMRLTAMITDDPVEVVVDRPFLLLVRHAETGVVYFFTRVVEP</sequence>
<dbReference type="GO" id="GO:0004867">
    <property type="term" value="F:serine-type endopeptidase inhibitor activity"/>
    <property type="evidence" value="ECO:0007669"/>
    <property type="project" value="InterPro"/>
</dbReference>
<feature type="domain" description="Serpin" evidence="2">
    <location>
        <begin position="12"/>
        <end position="354"/>
    </location>
</feature>
<dbReference type="GO" id="GO:0005615">
    <property type="term" value="C:extracellular space"/>
    <property type="evidence" value="ECO:0007669"/>
    <property type="project" value="InterPro"/>
</dbReference>
<dbReference type="EMBL" id="FNON01000004">
    <property type="protein sequence ID" value="SDY11329.1"/>
    <property type="molecule type" value="Genomic_DNA"/>
</dbReference>
<evidence type="ECO:0000256" key="1">
    <source>
        <dbReference type="RuleBase" id="RU000411"/>
    </source>
</evidence>
<reference evidence="3 4" key="1">
    <citation type="submission" date="2016-10" db="EMBL/GenBank/DDBJ databases">
        <authorList>
            <person name="de Groot N.N."/>
        </authorList>
    </citation>
    <scope>NUCLEOTIDE SEQUENCE [LARGE SCALE GENOMIC DNA]</scope>
    <source>
        <strain evidence="3 4">CPCC 202699</strain>
    </source>
</reference>
<dbReference type="PANTHER" id="PTHR11461">
    <property type="entry name" value="SERINE PROTEASE INHIBITOR, SERPIN"/>
    <property type="match status" value="1"/>
</dbReference>
<dbReference type="RefSeq" id="WP_091291465.1">
    <property type="nucleotide sequence ID" value="NZ_FNON01000004.1"/>
</dbReference>
<comment type="similarity">
    <text evidence="1">Belongs to the serpin family.</text>
</comment>
<proteinExistence type="inferred from homology"/>
<dbReference type="InterPro" id="IPR036186">
    <property type="entry name" value="Serpin_sf"/>
</dbReference>
<dbReference type="InterPro" id="IPR000215">
    <property type="entry name" value="Serpin_fam"/>
</dbReference>
<dbReference type="SMART" id="SM00093">
    <property type="entry name" value="SERPIN"/>
    <property type="match status" value="1"/>
</dbReference>
<dbReference type="Pfam" id="PF00079">
    <property type="entry name" value="Serpin"/>
    <property type="match status" value="1"/>
</dbReference>
<gene>
    <name evidence="3" type="ORF">SAMN05421504_104546</name>
</gene>
<dbReference type="InterPro" id="IPR023795">
    <property type="entry name" value="Serpin_CS"/>
</dbReference>
<evidence type="ECO:0000313" key="3">
    <source>
        <dbReference type="EMBL" id="SDY11329.1"/>
    </source>
</evidence>
<dbReference type="SUPFAM" id="SSF56574">
    <property type="entry name" value="Serpins"/>
    <property type="match status" value="1"/>
</dbReference>
<dbReference type="PROSITE" id="PS00284">
    <property type="entry name" value="SERPIN"/>
    <property type="match status" value="1"/>
</dbReference>
<keyword evidence="4" id="KW-1185">Reference proteome</keyword>
<dbReference type="InterPro" id="IPR042178">
    <property type="entry name" value="Serpin_sf_1"/>
</dbReference>